<dbReference type="PRINTS" id="PR00069">
    <property type="entry name" value="ALDKETRDTASE"/>
</dbReference>
<evidence type="ECO:0000256" key="2">
    <source>
        <dbReference type="ARBA" id="ARBA00023002"/>
    </source>
</evidence>
<dbReference type="AlphaFoldDB" id="A0AAV7K328"/>
<evidence type="ECO:0000256" key="3">
    <source>
        <dbReference type="PIRSR" id="PIRSR000097-1"/>
    </source>
</evidence>
<dbReference type="InterPro" id="IPR020471">
    <property type="entry name" value="AKR"/>
</dbReference>
<evidence type="ECO:0000313" key="7">
    <source>
        <dbReference type="EMBL" id="KAI6655190.1"/>
    </source>
</evidence>
<evidence type="ECO:0000256" key="1">
    <source>
        <dbReference type="ARBA" id="ARBA00007905"/>
    </source>
</evidence>
<dbReference type="PIRSF" id="PIRSF000097">
    <property type="entry name" value="AKR"/>
    <property type="match status" value="1"/>
</dbReference>
<dbReference type="SUPFAM" id="SSF51430">
    <property type="entry name" value="NAD(P)-linked oxidoreductase"/>
    <property type="match status" value="1"/>
</dbReference>
<evidence type="ECO:0000256" key="5">
    <source>
        <dbReference type="PIRSR" id="PIRSR000097-3"/>
    </source>
</evidence>
<accession>A0AAV7K328</accession>
<gene>
    <name evidence="7" type="ORF">LOD99_2479</name>
</gene>
<dbReference type="PROSITE" id="PS00063">
    <property type="entry name" value="ALDOKETO_REDUCTASE_3"/>
    <property type="match status" value="1"/>
</dbReference>
<proteinExistence type="inferred from homology"/>
<dbReference type="Pfam" id="PF00248">
    <property type="entry name" value="Aldo_ket_red"/>
    <property type="match status" value="1"/>
</dbReference>
<dbReference type="InterPro" id="IPR023210">
    <property type="entry name" value="NADP_OxRdtase_dom"/>
</dbReference>
<dbReference type="InterPro" id="IPR036812">
    <property type="entry name" value="NAD(P)_OxRdtase_dom_sf"/>
</dbReference>
<feature type="active site" description="Proton donor" evidence="3">
    <location>
        <position position="59"/>
    </location>
</feature>
<evidence type="ECO:0000256" key="4">
    <source>
        <dbReference type="PIRSR" id="PIRSR000097-2"/>
    </source>
</evidence>
<organism evidence="7 8">
    <name type="scientific">Oopsacas minuta</name>
    <dbReference type="NCBI Taxonomy" id="111878"/>
    <lineage>
        <taxon>Eukaryota</taxon>
        <taxon>Metazoa</taxon>
        <taxon>Porifera</taxon>
        <taxon>Hexactinellida</taxon>
        <taxon>Hexasterophora</taxon>
        <taxon>Lyssacinosida</taxon>
        <taxon>Leucopsacidae</taxon>
        <taxon>Oopsacas</taxon>
    </lineage>
</organism>
<dbReference type="Proteomes" id="UP001165289">
    <property type="component" value="Unassembled WGS sequence"/>
</dbReference>
<dbReference type="FunFam" id="3.20.20.100:FF:000015">
    <property type="entry name" value="Oxidoreductase, aldo/keto reductase family"/>
    <property type="match status" value="1"/>
</dbReference>
<keyword evidence="8" id="KW-1185">Reference proteome</keyword>
<name>A0AAV7K328_9METZ</name>
<reference evidence="7 8" key="1">
    <citation type="journal article" date="2023" name="BMC Biol.">
        <title>The compact genome of the sponge Oopsacas minuta (Hexactinellida) is lacking key metazoan core genes.</title>
        <authorList>
            <person name="Santini S."/>
            <person name="Schenkelaars Q."/>
            <person name="Jourda C."/>
            <person name="Duchesne M."/>
            <person name="Belahbib H."/>
            <person name="Rocher C."/>
            <person name="Selva M."/>
            <person name="Riesgo A."/>
            <person name="Vervoort M."/>
            <person name="Leys S.P."/>
            <person name="Kodjabachian L."/>
            <person name="Le Bivic A."/>
            <person name="Borchiellini C."/>
            <person name="Claverie J.M."/>
            <person name="Renard E."/>
        </authorList>
    </citation>
    <scope>NUCLEOTIDE SEQUENCE [LARGE SCALE GENOMIC DNA]</scope>
    <source>
        <strain evidence="7">SPO-2</strain>
    </source>
</reference>
<feature type="site" description="Lowers pKa of active site Tyr" evidence="5">
    <location>
        <position position="84"/>
    </location>
</feature>
<evidence type="ECO:0000313" key="8">
    <source>
        <dbReference type="Proteomes" id="UP001165289"/>
    </source>
</evidence>
<comment type="similarity">
    <text evidence="1">Belongs to the aldo/keto reductase family.</text>
</comment>
<dbReference type="InterPro" id="IPR018170">
    <property type="entry name" value="Aldo/ket_reductase_CS"/>
</dbReference>
<feature type="binding site" evidence="4">
    <location>
        <position position="116"/>
    </location>
    <ligand>
        <name>substrate</name>
    </ligand>
</feature>
<comment type="caution">
    <text evidence="7">The sequence shown here is derived from an EMBL/GenBank/DDBJ whole genome shotgun (WGS) entry which is preliminary data.</text>
</comment>
<keyword evidence="2" id="KW-0560">Oxidoreductase</keyword>
<dbReference type="PANTHER" id="PTHR43827">
    <property type="entry name" value="2,5-DIKETO-D-GLUCONIC ACID REDUCTASE"/>
    <property type="match status" value="1"/>
</dbReference>
<protein>
    <submittedName>
        <fullName evidence="7">Aldo/keto reductase family protein</fullName>
    </submittedName>
</protein>
<sequence length="282" mass="31976">MASSSKELAIDSIILLNDGVKIPTFGLGVYQSHPGDETYEAVLHAIKTGYLCIDTAALYKNEKDVGRAIRDSKVTRENIFITTKLWTNKHGTKTIEGFHESLKQLDLKYIDLYLMHSPRGGNLVETWQSMLNLKSQGLVRSIGVSNFGIHHLEELKRHFPNFPPSVNQIEISPYSTRKELVEYCKNNDILVQAYSPLTKGIKLNDSALVAIAKKYSKTTAQILIRWSLQRGYQVIPKSVKKIRIEENAQIFDFSITEDDMIELDSYNINLVTGWDPTNDPLM</sequence>
<dbReference type="CDD" id="cd19071">
    <property type="entry name" value="AKR_AKR1-5-like"/>
    <property type="match status" value="1"/>
</dbReference>
<evidence type="ECO:0000259" key="6">
    <source>
        <dbReference type="Pfam" id="PF00248"/>
    </source>
</evidence>
<dbReference type="PANTHER" id="PTHR43827:SF13">
    <property type="entry name" value="ALDO_KETO REDUCTASE FAMILY PROTEIN"/>
    <property type="match status" value="1"/>
</dbReference>
<dbReference type="PROSITE" id="PS00062">
    <property type="entry name" value="ALDOKETO_REDUCTASE_2"/>
    <property type="match status" value="1"/>
</dbReference>
<dbReference type="Gene3D" id="3.20.20.100">
    <property type="entry name" value="NADP-dependent oxidoreductase domain"/>
    <property type="match status" value="1"/>
</dbReference>
<feature type="domain" description="NADP-dependent oxidoreductase" evidence="6">
    <location>
        <begin position="32"/>
        <end position="267"/>
    </location>
</feature>
<dbReference type="GO" id="GO:0016491">
    <property type="term" value="F:oxidoreductase activity"/>
    <property type="evidence" value="ECO:0007669"/>
    <property type="project" value="UniProtKB-KW"/>
</dbReference>
<dbReference type="EMBL" id="JAKMXF010000210">
    <property type="protein sequence ID" value="KAI6655190.1"/>
    <property type="molecule type" value="Genomic_DNA"/>
</dbReference>